<feature type="region of interest" description="Disordered" evidence="1">
    <location>
        <begin position="236"/>
        <end position="260"/>
    </location>
</feature>
<name>A0A939KFE6_9BURK</name>
<dbReference type="PROSITE" id="PS51257">
    <property type="entry name" value="PROKAR_LIPOPROTEIN"/>
    <property type="match status" value="1"/>
</dbReference>
<proteinExistence type="predicted"/>
<evidence type="ECO:0000256" key="1">
    <source>
        <dbReference type="SAM" id="MobiDB-lite"/>
    </source>
</evidence>
<dbReference type="EMBL" id="JAFNME010000025">
    <property type="protein sequence ID" value="MBO1250338.1"/>
    <property type="molecule type" value="Genomic_DNA"/>
</dbReference>
<feature type="chain" id="PRO_5037635355" evidence="2">
    <location>
        <begin position="29"/>
        <end position="301"/>
    </location>
</feature>
<evidence type="ECO:0000256" key="2">
    <source>
        <dbReference type="SAM" id="SignalP"/>
    </source>
</evidence>
<accession>A0A939KFE6</accession>
<organism evidence="4 5">
    <name type="scientific">Comamonas denitrificans</name>
    <dbReference type="NCBI Taxonomy" id="117506"/>
    <lineage>
        <taxon>Bacteria</taxon>
        <taxon>Pseudomonadati</taxon>
        <taxon>Pseudomonadota</taxon>
        <taxon>Betaproteobacteria</taxon>
        <taxon>Burkholderiales</taxon>
        <taxon>Comamonadaceae</taxon>
        <taxon>Comamonas</taxon>
    </lineage>
</organism>
<dbReference type="RefSeq" id="WP_207575738.1">
    <property type="nucleotide sequence ID" value="NZ_JAFNME010000025.1"/>
</dbReference>
<dbReference type="Pfam" id="PF04773">
    <property type="entry name" value="FecR"/>
    <property type="match status" value="1"/>
</dbReference>
<dbReference type="Proteomes" id="UP000664731">
    <property type="component" value="Unassembled WGS sequence"/>
</dbReference>
<dbReference type="InterPro" id="IPR006860">
    <property type="entry name" value="FecR"/>
</dbReference>
<keyword evidence="5" id="KW-1185">Reference proteome</keyword>
<feature type="domain" description="FecR protein" evidence="3">
    <location>
        <begin position="79"/>
        <end position="182"/>
    </location>
</feature>
<feature type="compositionally biased region" description="Polar residues" evidence="1">
    <location>
        <begin position="244"/>
        <end position="253"/>
    </location>
</feature>
<dbReference type="AlphaFoldDB" id="A0A939KFE6"/>
<evidence type="ECO:0000313" key="4">
    <source>
        <dbReference type="EMBL" id="MBO1250338.1"/>
    </source>
</evidence>
<dbReference type="Gene3D" id="2.60.120.1440">
    <property type="match status" value="1"/>
</dbReference>
<evidence type="ECO:0000259" key="3">
    <source>
        <dbReference type="Pfam" id="PF04773"/>
    </source>
</evidence>
<reference evidence="4" key="1">
    <citation type="submission" date="2021-03" db="EMBL/GenBank/DDBJ databases">
        <title>Comamonas denitrificans.</title>
        <authorList>
            <person name="Finster K."/>
        </authorList>
    </citation>
    <scope>NUCLEOTIDE SEQUENCE</scope>
    <source>
        <strain evidence="4">MM2021_4</strain>
    </source>
</reference>
<feature type="signal peptide" evidence="2">
    <location>
        <begin position="1"/>
        <end position="28"/>
    </location>
</feature>
<protein>
    <submittedName>
        <fullName evidence="4">FecR domain-containing protein</fullName>
    </submittedName>
</protein>
<feature type="non-terminal residue" evidence="4">
    <location>
        <position position="301"/>
    </location>
</feature>
<sequence>MFSLAPRFSVLALAAVLVAAACPRAGQAGQDAAALPPQATLAPSAAIGRITLTLGKADIFRADGQRRSARAGGSIWVGDRVETAAGGHVHIRFVDEALVSVRPNSRLVVEDYHYNPAQVHQSLVRFRLDQGVARAISGAAAEGARERFRLNTPLVAIGVRGTDFVVRADAQQAQAQVNQGAIVMAPLTAPECQAQATGPCGGSAAQWLSAADMPGMLMQYRNYFAQPQLLAQDMPPREADAQLASHTRSAHNLSPSPVSATATVTASAQASLTPGSQQEVQTVLAQDTVQQLNVALARPTP</sequence>
<comment type="caution">
    <text evidence="4">The sequence shown here is derived from an EMBL/GenBank/DDBJ whole genome shotgun (WGS) entry which is preliminary data.</text>
</comment>
<keyword evidence="2" id="KW-0732">Signal</keyword>
<gene>
    <name evidence="4" type="ORF">J1777_10975</name>
</gene>
<evidence type="ECO:0000313" key="5">
    <source>
        <dbReference type="Proteomes" id="UP000664731"/>
    </source>
</evidence>
<dbReference type="PANTHER" id="PTHR38731">
    <property type="entry name" value="LIPL45-RELATED LIPOPROTEIN-RELATED"/>
    <property type="match status" value="1"/>
</dbReference>